<dbReference type="EMBL" id="CM034413">
    <property type="protein sequence ID" value="KAJ0170562.1"/>
    <property type="molecule type" value="Genomic_DNA"/>
</dbReference>
<reference evidence="1 2" key="1">
    <citation type="journal article" date="2021" name="Front. Genet.">
        <title>Chromosome-Level Genome Assembly Reveals Significant Gene Expansion in the Toll and IMD Signaling Pathways of Dendrolimus kikuchii.</title>
        <authorList>
            <person name="Zhou J."/>
            <person name="Wu P."/>
            <person name="Xiong Z."/>
            <person name="Liu N."/>
            <person name="Zhao N."/>
            <person name="Ji M."/>
            <person name="Qiu Y."/>
            <person name="Yang B."/>
        </authorList>
    </citation>
    <scope>NUCLEOTIDE SEQUENCE [LARGE SCALE GENOMIC DNA]</scope>
    <source>
        <strain evidence="1">Ann1</strain>
    </source>
</reference>
<name>A0ACC1CGF6_9NEOP</name>
<protein>
    <submittedName>
        <fullName evidence="1">Uncharacterized protein</fullName>
    </submittedName>
</protein>
<accession>A0ACC1CGF6</accession>
<gene>
    <name evidence="1" type="ORF">K1T71_013933</name>
</gene>
<dbReference type="Proteomes" id="UP000824533">
    <property type="component" value="Linkage Group LG27"/>
</dbReference>
<evidence type="ECO:0000313" key="1">
    <source>
        <dbReference type="EMBL" id="KAJ0170562.1"/>
    </source>
</evidence>
<sequence>MKRSVLLCISQSCVSQQVFLMTDHRVKRYPESSYDIKNGEIKEDEQERDIVDREDHVTQYLADQMVNTDSEITSLQASEVEEDRGDVIQEDAFTSYVVEQSESQETLLRPKRQELLAVISLFALGVAELPAPYPASGWRPSGPAFDLPQRVPAQPQVQEYLPPVDPRNKPSNEYGVPEEDVSVQGLPGRGDQQIFQQSPINGQPVSGPGLNTDIRNLDQGLNQNQYQQQQEIYQQFLRQKQFEASQINKEFDRLPRPEPPRKFAQSPRTTQQPTTTETPFTQATEPNLNERELLEDSEPVSAKQKKSKKVSVEISRQNIQEYPGELFLSSLAQLQLQPQFVPLQQVRSQVVLQQSREQKEGFDGPTHFAALPSVLTQQQLQNQYQNPGLLVASQPANPELFVQPPVSQYQPLNYQPAQEQQNFIPQSNPDAETVTVQQPVPRYQPVNYQPQAFPQLQPQPAVLQPQPQYQPVAVQPQYQPVQLQPQPELQPVALQPQPQLQPVALQPQPVSLQPQGQYQPTLQRQPQQPKQFAQKPDREELDEGYNQSQQPQLYQQPLQPIQYQPNQNLFPAQLIVPDLNQYNQQQYLQPQFIQPSFQGQDQLQSGLDVNQEGNDIDQTEDKEEEDEGPRATAVATAFGTRTQPRVFNQYGPPFPVPKVQAQPEATTTDSPVEEVTEDGPAFAQAIAVANPSRRKSARLRNRRLRPVVAVDRSGRLVYAEQ</sequence>
<comment type="caution">
    <text evidence="1">The sequence shown here is derived from an EMBL/GenBank/DDBJ whole genome shotgun (WGS) entry which is preliminary data.</text>
</comment>
<keyword evidence="2" id="KW-1185">Reference proteome</keyword>
<evidence type="ECO:0000313" key="2">
    <source>
        <dbReference type="Proteomes" id="UP000824533"/>
    </source>
</evidence>
<proteinExistence type="predicted"/>
<organism evidence="1 2">
    <name type="scientific">Dendrolimus kikuchii</name>
    <dbReference type="NCBI Taxonomy" id="765133"/>
    <lineage>
        <taxon>Eukaryota</taxon>
        <taxon>Metazoa</taxon>
        <taxon>Ecdysozoa</taxon>
        <taxon>Arthropoda</taxon>
        <taxon>Hexapoda</taxon>
        <taxon>Insecta</taxon>
        <taxon>Pterygota</taxon>
        <taxon>Neoptera</taxon>
        <taxon>Endopterygota</taxon>
        <taxon>Lepidoptera</taxon>
        <taxon>Glossata</taxon>
        <taxon>Ditrysia</taxon>
        <taxon>Bombycoidea</taxon>
        <taxon>Lasiocampidae</taxon>
        <taxon>Dendrolimus</taxon>
    </lineage>
</organism>